<sequence>MQQSKYTLHQSVLDSLTPRERHTYFELVRLAAPEDTFHEEYKVPIPRGGCIISYRQLEKLLDITKSTIRRALTRLVEKDLIELTNMGRIKGKDGNLYRTLCKIKHVYSPVVNNNETRKVPTLIEGIYQLEIKHLANRLAELELLQKQVNEHRPKNDQFLLDLLIQSYHIANNILLYKKKYLSADDGLYIHRAENDLKLFIQEREGKSLSPIELQLQAVLTLLDSLNSDFSELETSADKQLRDNCMKLIKTIYQNAAQLLQRDTSDDWPVQPGG</sequence>
<dbReference type="Proteomes" id="UP000535491">
    <property type="component" value="Unassembled WGS sequence"/>
</dbReference>
<name>A0A7W2A8W3_9BACL</name>
<proteinExistence type="predicted"/>
<dbReference type="InterPro" id="IPR036390">
    <property type="entry name" value="WH_DNA-bd_sf"/>
</dbReference>
<gene>
    <name evidence="1" type="ORF">H1191_12020</name>
</gene>
<accession>A0A7W2A8W3</accession>
<keyword evidence="2" id="KW-1185">Reference proteome</keyword>
<dbReference type="AlphaFoldDB" id="A0A7W2A8W3"/>
<organism evidence="1 2">
    <name type="scientific">Paenactinomyces guangxiensis</name>
    <dbReference type="NCBI Taxonomy" id="1490290"/>
    <lineage>
        <taxon>Bacteria</taxon>
        <taxon>Bacillati</taxon>
        <taxon>Bacillota</taxon>
        <taxon>Bacilli</taxon>
        <taxon>Bacillales</taxon>
        <taxon>Thermoactinomycetaceae</taxon>
        <taxon>Paenactinomyces</taxon>
    </lineage>
</organism>
<dbReference type="SUPFAM" id="SSF46785">
    <property type="entry name" value="Winged helix' DNA-binding domain"/>
    <property type="match status" value="1"/>
</dbReference>
<evidence type="ECO:0000313" key="1">
    <source>
        <dbReference type="EMBL" id="MBA4495035.1"/>
    </source>
</evidence>
<protein>
    <submittedName>
        <fullName evidence="1">DUF2913 family protein</fullName>
    </submittedName>
</protein>
<dbReference type="RefSeq" id="WP_181752269.1">
    <property type="nucleotide sequence ID" value="NZ_JACEIQ010000011.1"/>
</dbReference>
<dbReference type="EMBL" id="JACEIQ010000011">
    <property type="protein sequence ID" value="MBA4495035.1"/>
    <property type="molecule type" value="Genomic_DNA"/>
</dbReference>
<comment type="caution">
    <text evidence="1">The sequence shown here is derived from an EMBL/GenBank/DDBJ whole genome shotgun (WGS) entry which is preliminary data.</text>
</comment>
<reference evidence="1 2" key="1">
    <citation type="submission" date="2020-07" db="EMBL/GenBank/DDBJ databases">
        <authorList>
            <person name="Feng H."/>
        </authorList>
    </citation>
    <scope>NUCLEOTIDE SEQUENCE [LARGE SCALE GENOMIC DNA]</scope>
    <source>
        <strain evidence="2">s-10</strain>
    </source>
</reference>
<evidence type="ECO:0000313" key="2">
    <source>
        <dbReference type="Proteomes" id="UP000535491"/>
    </source>
</evidence>